<dbReference type="PANTHER" id="PTHR10492">
    <property type="match status" value="1"/>
</dbReference>
<proteinExistence type="predicted"/>
<sequence length="197" mass="22132">MVSLTTVFTGIINGVKILWGLMGIFGSFDIIVNNVECENVEEQNNYPTEFLNSPTPTGMPPHLLHFKVCTIVLILRNLNTKQGLFNGTRMVILRMCSHVLQAQILRGTNVEHTVLVYQPSLHSEEVSVSNKLAFAMTIKRVKAKPLLERVSCYKSLVFTHGQLYVTFPRVQTLDSIHVKLNPRISNIVANAILPRYG</sequence>
<feature type="domain" description="DNA helicase Pif1-like 2B" evidence="1">
    <location>
        <begin position="49"/>
        <end position="94"/>
    </location>
</feature>
<dbReference type="Proteomes" id="UP001235939">
    <property type="component" value="Chromosome 13"/>
</dbReference>
<dbReference type="InterPro" id="IPR027417">
    <property type="entry name" value="P-loop_NTPase"/>
</dbReference>
<keyword evidence="3" id="KW-1185">Reference proteome</keyword>
<evidence type="ECO:0000313" key="2">
    <source>
        <dbReference type="EMBL" id="UYV75369.1"/>
    </source>
</evidence>
<dbReference type="Pfam" id="PF21530">
    <property type="entry name" value="Pif1_2B_dom"/>
    <property type="match status" value="1"/>
</dbReference>
<reference evidence="2 3" key="1">
    <citation type="submission" date="2022-01" db="EMBL/GenBank/DDBJ databases">
        <title>A chromosomal length assembly of Cordylochernes scorpioides.</title>
        <authorList>
            <person name="Zeh D."/>
            <person name="Zeh J."/>
        </authorList>
    </citation>
    <scope>NUCLEOTIDE SEQUENCE [LARGE SCALE GENOMIC DNA]</scope>
    <source>
        <strain evidence="2">IN4F17</strain>
        <tissue evidence="2">Whole Body</tissue>
    </source>
</reference>
<dbReference type="PANTHER" id="PTHR10492:SF57">
    <property type="entry name" value="ATP-DEPENDENT DNA HELICASE"/>
    <property type="match status" value="1"/>
</dbReference>
<evidence type="ECO:0000259" key="1">
    <source>
        <dbReference type="Pfam" id="PF21530"/>
    </source>
</evidence>
<protein>
    <recommendedName>
        <fullName evidence="1">DNA helicase Pif1-like 2B domain-containing protein</fullName>
    </recommendedName>
</protein>
<accession>A0ABY6L3C9</accession>
<dbReference type="EMBL" id="CP092875">
    <property type="protein sequence ID" value="UYV75369.1"/>
    <property type="molecule type" value="Genomic_DNA"/>
</dbReference>
<dbReference type="InterPro" id="IPR049163">
    <property type="entry name" value="Pif1-like_2B_dom"/>
</dbReference>
<name>A0ABY6L3C9_9ARAC</name>
<organism evidence="2 3">
    <name type="scientific">Cordylochernes scorpioides</name>
    <dbReference type="NCBI Taxonomy" id="51811"/>
    <lineage>
        <taxon>Eukaryota</taxon>
        <taxon>Metazoa</taxon>
        <taxon>Ecdysozoa</taxon>
        <taxon>Arthropoda</taxon>
        <taxon>Chelicerata</taxon>
        <taxon>Arachnida</taxon>
        <taxon>Pseudoscorpiones</taxon>
        <taxon>Cheliferoidea</taxon>
        <taxon>Chernetidae</taxon>
        <taxon>Cordylochernes</taxon>
    </lineage>
</organism>
<gene>
    <name evidence="2" type="ORF">LAZ67_13000006</name>
</gene>
<evidence type="ECO:0000313" key="3">
    <source>
        <dbReference type="Proteomes" id="UP001235939"/>
    </source>
</evidence>
<dbReference type="SUPFAM" id="SSF52540">
    <property type="entry name" value="P-loop containing nucleoside triphosphate hydrolases"/>
    <property type="match status" value="1"/>
</dbReference>